<keyword evidence="3" id="KW-0249">Electron transport</keyword>
<dbReference type="InterPro" id="IPR045025">
    <property type="entry name" value="HACL1-like"/>
</dbReference>
<dbReference type="PANTHER" id="PTHR43710:SF5">
    <property type="entry name" value="INDOLEPYRUVATE FERREDOXIN OXIDOREDUCTASE ALPHA SUBUNIT"/>
    <property type="match status" value="1"/>
</dbReference>
<evidence type="ECO:0000259" key="5">
    <source>
        <dbReference type="PROSITE" id="PS51379"/>
    </source>
</evidence>
<dbReference type="PATRIC" id="fig|1408281.3.peg.1149"/>
<accession>A0A0G3WM12</accession>
<dbReference type="EMBL" id="CP009498">
    <property type="protein sequence ID" value="AKL98494.1"/>
    <property type="molecule type" value="Genomic_DNA"/>
</dbReference>
<dbReference type="GO" id="GO:0030976">
    <property type="term" value="F:thiamine pyrophosphate binding"/>
    <property type="evidence" value="ECO:0007669"/>
    <property type="project" value="InterPro"/>
</dbReference>
<dbReference type="InterPro" id="IPR011766">
    <property type="entry name" value="TPP_enzyme_TPP-bd"/>
</dbReference>
<feature type="binding site" evidence="4">
    <location>
        <position position="562"/>
    </location>
    <ligand>
        <name>[4Fe-4S] cluster</name>
        <dbReference type="ChEBI" id="CHEBI:49883"/>
        <label>1</label>
    </ligand>
</feature>
<dbReference type="GO" id="GO:0051539">
    <property type="term" value="F:4 iron, 4 sulfur cluster binding"/>
    <property type="evidence" value="ECO:0007669"/>
    <property type="project" value="UniProtKB-UniRule"/>
</dbReference>
<organism evidence="6 7">
    <name type="scientific">Endomicrobium proavitum</name>
    <dbReference type="NCBI Taxonomy" id="1408281"/>
    <lineage>
        <taxon>Bacteria</taxon>
        <taxon>Pseudomonadati</taxon>
        <taxon>Elusimicrobiota</taxon>
        <taxon>Endomicrobiia</taxon>
        <taxon>Endomicrobiales</taxon>
        <taxon>Endomicrobiaceae</taxon>
        <taxon>Endomicrobium</taxon>
    </lineage>
</organism>
<dbReference type="KEGG" id="epo:Epro_1115"/>
<comment type="cofactor">
    <cofactor evidence="3 4">
        <name>[4Fe-4S] cluster</name>
        <dbReference type="ChEBI" id="CHEBI:49883"/>
    </cofactor>
    <text evidence="3 4">Binds 2 [4Fe-4S] clusters. In this family the first cluster has a non-standard and varying [4Fe-4S] binding motif CX(2)CX(2)CX(4-5)CP.</text>
</comment>
<keyword evidence="2 3" id="KW-0560">Oxidoreductase</keyword>
<evidence type="ECO:0000313" key="7">
    <source>
        <dbReference type="Proteomes" id="UP000035337"/>
    </source>
</evidence>
<dbReference type="CDD" id="cd02008">
    <property type="entry name" value="TPP_IOR_alpha"/>
    <property type="match status" value="1"/>
</dbReference>
<feature type="binding site" evidence="4">
    <location>
        <position position="523"/>
    </location>
    <ligand>
        <name>[4Fe-4S] cluster</name>
        <dbReference type="ChEBI" id="CHEBI:49883"/>
        <label>1</label>
    </ligand>
</feature>
<dbReference type="PROSITE" id="PS51379">
    <property type="entry name" value="4FE4S_FER_2"/>
    <property type="match status" value="2"/>
</dbReference>
<dbReference type="CDD" id="cd07034">
    <property type="entry name" value="TPP_PYR_PFOR_IOR-alpha_like"/>
    <property type="match status" value="1"/>
</dbReference>
<evidence type="ECO:0000256" key="3">
    <source>
        <dbReference type="PIRNR" id="PIRNR006439"/>
    </source>
</evidence>
<feature type="binding site" evidence="4">
    <location>
        <position position="552"/>
    </location>
    <ligand>
        <name>[4Fe-4S] cluster</name>
        <dbReference type="ChEBI" id="CHEBI:49883"/>
        <label>2</label>
    </ligand>
</feature>
<evidence type="ECO:0000256" key="4">
    <source>
        <dbReference type="PIRSR" id="PIRSR006439-50"/>
    </source>
</evidence>
<dbReference type="InterPro" id="IPR029061">
    <property type="entry name" value="THDP-binding"/>
</dbReference>
<keyword evidence="7" id="KW-1185">Reference proteome</keyword>
<dbReference type="Proteomes" id="UP000035337">
    <property type="component" value="Chromosome"/>
</dbReference>
<dbReference type="Pfam" id="PF01855">
    <property type="entry name" value="POR_N"/>
    <property type="match status" value="1"/>
</dbReference>
<sequence length="571" mass="61821">MKTIHLLSGDEALARGAYEAGLKTAVSYPGTPATEILEYLAKFSEVDAKWSVNEKTAYEVALGASIAGVRSMYSSKHVGLNVAMDPLMTSAYTGINGGFAVVVADDPQLASSQNEQDNRLIAKFSKLPMLEPASPREAYEMAKAAFDISEKFDTPVIIRLTTRVSHTKENVEIAARKEVADKTFTPNAPKYVMVPGHAYKKHIALEAKLLQMQKFADESELNKIEINDKNIGIIADGVSYLYAKETFPNASFLKLGFSYPFPDEKIKQFAKEVKELYVIEELEPFIEEHVKQLGIAAKVKDLSYRVGELNSALVKEIIAGNNKKVEKPSGARKPVLCPGCSHRPVFVALKKLKAVVAGDIGCYTLGALKPLEALHTTVCMGASVTIMQSLSKVLGHNKVVGVIGDSTFVHSGITGLVDAAYNKTKGALIILDNSNTAMTGSQPNPSTGVDAKGVQTKQLKLEDICKAAGADIVETLNPFNPELEEKIKELMNKDALSVLIARFPCRMKERNKAFVPVFTPSKCVNCGACLQIDCPAVYKGEDGKICHDDFLCNGCNVCANACKFGALKKAA</sequence>
<comment type="catalytic activity">
    <reaction evidence="3">
        <text>indole-3-pyruvate + 2 oxidized [2Fe-2S]-[ferredoxin] + CoA = (indol-3-yl)acetyl-CoA + 2 reduced [2Fe-2S]-[ferredoxin] + CO2 + H(+)</text>
        <dbReference type="Rhea" id="RHEA:12645"/>
        <dbReference type="Rhea" id="RHEA-COMP:10000"/>
        <dbReference type="Rhea" id="RHEA-COMP:10001"/>
        <dbReference type="ChEBI" id="CHEBI:15378"/>
        <dbReference type="ChEBI" id="CHEBI:16526"/>
        <dbReference type="ChEBI" id="CHEBI:17640"/>
        <dbReference type="ChEBI" id="CHEBI:33737"/>
        <dbReference type="ChEBI" id="CHEBI:33738"/>
        <dbReference type="ChEBI" id="CHEBI:57271"/>
        <dbReference type="ChEBI" id="CHEBI:57287"/>
        <dbReference type="EC" id="1.2.7.8"/>
    </reaction>
</comment>
<protein>
    <recommendedName>
        <fullName evidence="3">Indolepyruvate oxidoreductase subunit IorA</fullName>
        <shortName evidence="3">IOR</shortName>
        <ecNumber evidence="3">1.2.7.8</ecNumber>
    </recommendedName>
    <alternativeName>
        <fullName evidence="3">Indolepyruvate ferredoxin oxidoreductase subunit alpha</fullName>
    </alternativeName>
</protein>
<dbReference type="AlphaFoldDB" id="A0A0G3WM12"/>
<feature type="binding site" evidence="4">
    <location>
        <position position="534"/>
    </location>
    <ligand>
        <name>[4Fe-4S] cluster</name>
        <dbReference type="ChEBI" id="CHEBI:49883"/>
        <label>2</label>
    </ligand>
</feature>
<comment type="function">
    <text evidence="3">Catalyzes the ferredoxin-dependent oxidative decarboxylation of arylpyruvates.</text>
</comment>
<keyword evidence="3 4" id="KW-0004">4Fe-4S</keyword>
<keyword evidence="1 3" id="KW-0479">Metal-binding</keyword>
<dbReference type="OrthoDB" id="9804603at2"/>
<dbReference type="Gene3D" id="3.40.50.970">
    <property type="match status" value="2"/>
</dbReference>
<keyword evidence="6" id="KW-0670">Pyruvate</keyword>
<dbReference type="InterPro" id="IPR017721">
    <property type="entry name" value="IorA"/>
</dbReference>
<feature type="domain" description="4Fe-4S ferredoxin-type" evidence="5">
    <location>
        <begin position="544"/>
        <end position="571"/>
    </location>
</feature>
<proteinExistence type="predicted"/>
<dbReference type="Pfam" id="PF02775">
    <property type="entry name" value="TPP_enzyme_C"/>
    <property type="match status" value="1"/>
</dbReference>
<dbReference type="NCBIfam" id="TIGR03336">
    <property type="entry name" value="IOR_alpha"/>
    <property type="match status" value="1"/>
</dbReference>
<dbReference type="PANTHER" id="PTHR43710">
    <property type="entry name" value="2-HYDROXYACYL-COA LYASE"/>
    <property type="match status" value="1"/>
</dbReference>
<dbReference type="STRING" id="1408281.Epro_1115"/>
<dbReference type="InterPro" id="IPR002880">
    <property type="entry name" value="Pyrv_Fd/Flavodoxin_OxRdtase_N"/>
</dbReference>
<dbReference type="FunFam" id="3.40.50.970:FF:000039">
    <property type="entry name" value="Indolepyruvate oxidoreductase subunit IorA"/>
    <property type="match status" value="1"/>
</dbReference>
<dbReference type="GO" id="GO:0043805">
    <property type="term" value="F:indolepyruvate ferredoxin oxidoreductase activity"/>
    <property type="evidence" value="ECO:0007669"/>
    <property type="project" value="UniProtKB-UniRule"/>
</dbReference>
<name>A0A0G3WM12_9BACT</name>
<keyword evidence="3" id="KW-0813">Transport</keyword>
<dbReference type="GO" id="GO:0046872">
    <property type="term" value="F:metal ion binding"/>
    <property type="evidence" value="ECO:0007669"/>
    <property type="project" value="UniProtKB-UniRule"/>
</dbReference>
<dbReference type="EC" id="1.2.7.8" evidence="3"/>
<reference evidence="6 7" key="1">
    <citation type="submission" date="2014-09" db="EMBL/GenBank/DDBJ databases">
        <title>Complete genome sequence of Endomicrobium proavitum.</title>
        <authorList>
            <person name="Zheng H."/>
        </authorList>
    </citation>
    <scope>NUCLEOTIDE SEQUENCE [LARGE SCALE GENOMIC DNA]</scope>
    <source>
        <strain evidence="6 7">Rsa215</strain>
    </source>
</reference>
<feature type="domain" description="4Fe-4S ferredoxin-type" evidence="5">
    <location>
        <begin position="514"/>
        <end position="543"/>
    </location>
</feature>
<keyword evidence="3 4" id="KW-0408">Iron</keyword>
<feature type="binding site" evidence="4">
    <location>
        <position position="526"/>
    </location>
    <ligand>
        <name>[4Fe-4S] cluster</name>
        <dbReference type="ChEBI" id="CHEBI:49883"/>
        <label>1</label>
    </ligand>
</feature>
<evidence type="ECO:0000256" key="2">
    <source>
        <dbReference type="ARBA" id="ARBA00023002"/>
    </source>
</evidence>
<dbReference type="InterPro" id="IPR017896">
    <property type="entry name" value="4Fe4S_Fe-S-bd"/>
</dbReference>
<dbReference type="PIRSF" id="PIRSF006439">
    <property type="entry name" value="Indolepyruvate_ferr_oxidored"/>
    <property type="match status" value="1"/>
</dbReference>
<dbReference type="SUPFAM" id="SSF54862">
    <property type="entry name" value="4Fe-4S ferredoxins"/>
    <property type="match status" value="1"/>
</dbReference>
<feature type="binding site" evidence="4">
    <location>
        <position position="558"/>
    </location>
    <ligand>
        <name>[4Fe-4S] cluster</name>
        <dbReference type="ChEBI" id="CHEBI:49883"/>
        <label>2</label>
    </ligand>
</feature>
<dbReference type="GO" id="GO:0044281">
    <property type="term" value="P:small molecule metabolic process"/>
    <property type="evidence" value="ECO:0007669"/>
    <property type="project" value="UniProtKB-ARBA"/>
</dbReference>
<feature type="binding site" evidence="4">
    <location>
        <position position="555"/>
    </location>
    <ligand>
        <name>[4Fe-4S] cluster</name>
        <dbReference type="ChEBI" id="CHEBI:49883"/>
        <label>2</label>
    </ligand>
</feature>
<dbReference type="RefSeq" id="WP_052571084.1">
    <property type="nucleotide sequence ID" value="NZ_CP009498.1"/>
</dbReference>
<gene>
    <name evidence="6" type="primary">iorA</name>
    <name evidence="6" type="ORF">Epro_1115</name>
</gene>
<keyword evidence="3 4" id="KW-0411">Iron-sulfur</keyword>
<evidence type="ECO:0000256" key="1">
    <source>
        <dbReference type="ARBA" id="ARBA00022723"/>
    </source>
</evidence>
<evidence type="ECO:0000313" key="6">
    <source>
        <dbReference type="EMBL" id="AKL98494.1"/>
    </source>
</evidence>
<dbReference type="SUPFAM" id="SSF52518">
    <property type="entry name" value="Thiamin diphosphate-binding fold (THDP-binding)"/>
    <property type="match status" value="2"/>
</dbReference>
<feature type="binding site" evidence="4">
    <location>
        <position position="529"/>
    </location>
    <ligand>
        <name>[4Fe-4S] cluster</name>
        <dbReference type="ChEBI" id="CHEBI:49883"/>
        <label>1</label>
    </ligand>
</feature>